<dbReference type="GO" id="GO:0006457">
    <property type="term" value="P:protein folding"/>
    <property type="evidence" value="ECO:0000318"/>
    <property type="project" value="GO_Central"/>
</dbReference>
<dbReference type="PANTHER" id="PTHR12356:SF22">
    <property type="entry name" value="PROTEIN BOBBER 2-LIKE"/>
    <property type="match status" value="1"/>
</dbReference>
<dbReference type="STRING" id="3988.B9T3X1"/>
<dbReference type="GO" id="GO:0005737">
    <property type="term" value="C:cytoplasm"/>
    <property type="evidence" value="ECO:0000318"/>
    <property type="project" value="GO_Central"/>
</dbReference>
<dbReference type="AlphaFoldDB" id="B9T3X1"/>
<gene>
    <name evidence="2" type="ORF">RCOM_0169970</name>
</gene>
<dbReference type="PANTHER" id="PTHR12356">
    <property type="entry name" value="NUCLEAR MOVEMENT PROTEIN NUDC"/>
    <property type="match status" value="1"/>
</dbReference>
<evidence type="ECO:0000256" key="1">
    <source>
        <dbReference type="SAM" id="MobiDB-lite"/>
    </source>
</evidence>
<dbReference type="InterPro" id="IPR037898">
    <property type="entry name" value="NudC_fam"/>
</dbReference>
<feature type="region of interest" description="Disordered" evidence="1">
    <location>
        <begin position="60"/>
        <end position="87"/>
    </location>
</feature>
<accession>B9T3X1</accession>
<evidence type="ECO:0000313" key="3">
    <source>
        <dbReference type="Proteomes" id="UP000008311"/>
    </source>
</evidence>
<dbReference type="SUPFAM" id="SSF49764">
    <property type="entry name" value="HSP20-like chaperones"/>
    <property type="match status" value="1"/>
</dbReference>
<dbReference type="Proteomes" id="UP000008311">
    <property type="component" value="Unassembled WGS sequence"/>
</dbReference>
<proteinExistence type="predicted"/>
<sequence>MENHSWNWIPVPPGTKPRHILCEIKKKSLKLALKEYQKLICVLLLTKVDRLNGWNSLLKGGPEIDTQKAEPEPSHLAELDSESKIFT</sequence>
<protein>
    <submittedName>
        <fullName evidence="2">Uncharacterized protein</fullName>
    </submittedName>
</protein>
<organism evidence="2 3">
    <name type="scientific">Ricinus communis</name>
    <name type="common">Castor bean</name>
    <dbReference type="NCBI Taxonomy" id="3988"/>
    <lineage>
        <taxon>Eukaryota</taxon>
        <taxon>Viridiplantae</taxon>
        <taxon>Streptophyta</taxon>
        <taxon>Embryophyta</taxon>
        <taxon>Tracheophyta</taxon>
        <taxon>Spermatophyta</taxon>
        <taxon>Magnoliopsida</taxon>
        <taxon>eudicotyledons</taxon>
        <taxon>Gunneridae</taxon>
        <taxon>Pentapetalae</taxon>
        <taxon>rosids</taxon>
        <taxon>fabids</taxon>
        <taxon>Malpighiales</taxon>
        <taxon>Euphorbiaceae</taxon>
        <taxon>Acalyphoideae</taxon>
        <taxon>Acalypheae</taxon>
        <taxon>Ricinus</taxon>
    </lineage>
</organism>
<dbReference type="eggNOG" id="KOG2265">
    <property type="taxonomic scope" value="Eukaryota"/>
</dbReference>
<dbReference type="GO" id="GO:0051082">
    <property type="term" value="F:unfolded protein binding"/>
    <property type="evidence" value="ECO:0000318"/>
    <property type="project" value="GO_Central"/>
</dbReference>
<reference evidence="3" key="1">
    <citation type="journal article" date="2010" name="Nat. Biotechnol.">
        <title>Draft genome sequence of the oilseed species Ricinus communis.</title>
        <authorList>
            <person name="Chan A.P."/>
            <person name="Crabtree J."/>
            <person name="Zhao Q."/>
            <person name="Lorenzi H."/>
            <person name="Orvis J."/>
            <person name="Puiu D."/>
            <person name="Melake-Berhan A."/>
            <person name="Jones K.M."/>
            <person name="Redman J."/>
            <person name="Chen G."/>
            <person name="Cahoon E.B."/>
            <person name="Gedil M."/>
            <person name="Stanke M."/>
            <person name="Haas B.J."/>
            <person name="Wortman J.R."/>
            <person name="Fraser-Liggett C.M."/>
            <person name="Ravel J."/>
            <person name="Rabinowicz P.D."/>
        </authorList>
    </citation>
    <scope>NUCLEOTIDE SEQUENCE [LARGE SCALE GENOMIC DNA]</scope>
    <source>
        <strain evidence="3">cv. Hale</strain>
    </source>
</reference>
<dbReference type="EMBL" id="EQ974439">
    <property type="protein sequence ID" value="EEF29444.1"/>
    <property type="molecule type" value="Genomic_DNA"/>
</dbReference>
<dbReference type="InterPro" id="IPR008978">
    <property type="entry name" value="HSP20-like_chaperone"/>
</dbReference>
<keyword evidence="3" id="KW-1185">Reference proteome</keyword>
<evidence type="ECO:0000313" key="2">
    <source>
        <dbReference type="EMBL" id="EEF29444.1"/>
    </source>
</evidence>
<dbReference type="InParanoid" id="B9T3X1"/>
<dbReference type="Gene3D" id="2.60.40.790">
    <property type="match status" value="1"/>
</dbReference>
<name>B9T3X1_RICCO</name>
<feature type="compositionally biased region" description="Basic and acidic residues" evidence="1">
    <location>
        <begin position="65"/>
        <end position="87"/>
    </location>
</feature>